<reference evidence="2 3" key="1">
    <citation type="submission" date="2021-04" db="EMBL/GenBank/DDBJ databases">
        <authorList>
            <person name="De Guttry C."/>
            <person name="Zahm M."/>
            <person name="Klopp C."/>
            <person name="Cabau C."/>
            <person name="Louis A."/>
            <person name="Berthelot C."/>
            <person name="Parey E."/>
            <person name="Roest Crollius H."/>
            <person name="Montfort J."/>
            <person name="Robinson-Rechavi M."/>
            <person name="Bucao C."/>
            <person name="Bouchez O."/>
            <person name="Gislard M."/>
            <person name="Lluch J."/>
            <person name="Milhes M."/>
            <person name="Lampietro C."/>
            <person name="Lopez Roques C."/>
            <person name="Donnadieu C."/>
            <person name="Braasch I."/>
            <person name="Desvignes T."/>
            <person name="Postlethwait J."/>
            <person name="Bobe J."/>
            <person name="Wedekind C."/>
            <person name="Guiguen Y."/>
        </authorList>
    </citation>
    <scope>NUCLEOTIDE SEQUENCE [LARGE SCALE GENOMIC DNA]</scope>
    <source>
        <strain evidence="2">Cs_M1</strain>
        <tissue evidence="2">Blood</tissue>
    </source>
</reference>
<dbReference type="PANTHER" id="PTHR15204:SF0">
    <property type="entry name" value="LARGE PROLINE-RICH PROTEIN BAG6"/>
    <property type="match status" value="1"/>
</dbReference>
<accession>A0AAN8MAZ1</accession>
<dbReference type="GO" id="GO:0071818">
    <property type="term" value="C:BAT3 complex"/>
    <property type="evidence" value="ECO:0007669"/>
    <property type="project" value="TreeGrafter"/>
</dbReference>
<dbReference type="AlphaFoldDB" id="A0AAN8MAZ1"/>
<name>A0AAN8MAZ1_9TELE</name>
<protein>
    <submittedName>
        <fullName evidence="2">Uncharacterized protein</fullName>
    </submittedName>
</protein>
<dbReference type="GO" id="GO:0036503">
    <property type="term" value="P:ERAD pathway"/>
    <property type="evidence" value="ECO:0007669"/>
    <property type="project" value="TreeGrafter"/>
</dbReference>
<evidence type="ECO:0000313" key="2">
    <source>
        <dbReference type="EMBL" id="KAK6326204.1"/>
    </source>
</evidence>
<comment type="caution">
    <text evidence="2">The sequence shown here is derived from an EMBL/GenBank/DDBJ whole genome shotgun (WGS) entry which is preliminary data.</text>
</comment>
<gene>
    <name evidence="2" type="ORF">J4Q44_G00018490</name>
</gene>
<evidence type="ECO:0000313" key="3">
    <source>
        <dbReference type="Proteomes" id="UP001356427"/>
    </source>
</evidence>
<proteinExistence type="predicted"/>
<keyword evidence="3" id="KW-1185">Reference proteome</keyword>
<organism evidence="2 3">
    <name type="scientific">Coregonus suidteri</name>
    <dbReference type="NCBI Taxonomy" id="861788"/>
    <lineage>
        <taxon>Eukaryota</taxon>
        <taxon>Metazoa</taxon>
        <taxon>Chordata</taxon>
        <taxon>Craniata</taxon>
        <taxon>Vertebrata</taxon>
        <taxon>Euteleostomi</taxon>
        <taxon>Actinopterygii</taxon>
        <taxon>Neopterygii</taxon>
        <taxon>Teleostei</taxon>
        <taxon>Protacanthopterygii</taxon>
        <taxon>Salmoniformes</taxon>
        <taxon>Salmonidae</taxon>
        <taxon>Coregoninae</taxon>
        <taxon>Coregonus</taxon>
    </lineage>
</organism>
<dbReference type="EMBL" id="JAGTTL010000002">
    <property type="protein sequence ID" value="KAK6326204.1"/>
    <property type="molecule type" value="Genomic_DNA"/>
</dbReference>
<dbReference type="GO" id="GO:0051787">
    <property type="term" value="F:misfolded protein binding"/>
    <property type="evidence" value="ECO:0007669"/>
    <property type="project" value="TreeGrafter"/>
</dbReference>
<dbReference type="GO" id="GO:0031593">
    <property type="term" value="F:polyubiquitin modification-dependent protein binding"/>
    <property type="evidence" value="ECO:0007669"/>
    <property type="project" value="TreeGrafter"/>
</dbReference>
<dbReference type="Proteomes" id="UP001356427">
    <property type="component" value="Unassembled WGS sequence"/>
</dbReference>
<evidence type="ECO:0000256" key="1">
    <source>
        <dbReference type="SAM" id="MobiDB-lite"/>
    </source>
</evidence>
<dbReference type="PANTHER" id="PTHR15204">
    <property type="entry name" value="LARGE PROLINE-RICH PROTEIN BAG6"/>
    <property type="match status" value="1"/>
</dbReference>
<feature type="region of interest" description="Disordered" evidence="1">
    <location>
        <begin position="253"/>
        <end position="285"/>
    </location>
</feature>
<sequence length="326" mass="36133">MMGSLGSPQSNTESIAQFIQRLSETSNIFTPGTGDPVGFFGDLLTLVCQNFSMVDLVLLLHGQNQPLGRIQTQLAEFFTQHYLNGREPTDHNIAAAADGLTNELVEYITESFSSVAVLEGVNITQTNLSFFRQQLTRIATHILCCTDNTFGPQLLQMCNQGLFECLALNLYCLRGEQSALTSVINHRIRTLSADMNPSLVNWLTSMMTMRLQVILEHIPVTEDQILHYAIYTQQGEASNAQEPERAQIIEMEDTHSPAPATTAEKPWHRHGRPGRSPGKLEPPEGLRHWVAPWQQLKPAGGRSLVERLRPGLLPSLLSGCPSSDMT</sequence>